<gene>
    <name evidence="7" type="primary">PHF20</name>
    <name evidence="7" type="ORF">CU097_001470</name>
</gene>
<dbReference type="Pfam" id="PF00628">
    <property type="entry name" value="PHD"/>
    <property type="match status" value="1"/>
</dbReference>
<dbReference type="OrthoDB" id="79252at2759"/>
<evidence type="ECO:0000313" key="7">
    <source>
        <dbReference type="EMBL" id="RCH91851.1"/>
    </source>
</evidence>
<keyword evidence="1" id="KW-0479">Metal-binding</keyword>
<keyword evidence="8" id="KW-1185">Reference proteome</keyword>
<dbReference type="PROSITE" id="PS50016">
    <property type="entry name" value="ZF_PHD_2"/>
    <property type="match status" value="1"/>
</dbReference>
<dbReference type="InterPro" id="IPR011011">
    <property type="entry name" value="Znf_FYVE_PHD"/>
</dbReference>
<feature type="compositionally biased region" description="Low complexity" evidence="5">
    <location>
        <begin position="153"/>
        <end position="172"/>
    </location>
</feature>
<evidence type="ECO:0000256" key="4">
    <source>
        <dbReference type="PROSITE-ProRule" id="PRU00146"/>
    </source>
</evidence>
<organism evidence="7 8">
    <name type="scientific">Rhizopus azygosporus</name>
    <name type="common">Rhizopus microsporus var. azygosporus</name>
    <dbReference type="NCBI Taxonomy" id="86630"/>
    <lineage>
        <taxon>Eukaryota</taxon>
        <taxon>Fungi</taxon>
        <taxon>Fungi incertae sedis</taxon>
        <taxon>Mucoromycota</taxon>
        <taxon>Mucoromycotina</taxon>
        <taxon>Mucoromycetes</taxon>
        <taxon>Mucorales</taxon>
        <taxon>Mucorineae</taxon>
        <taxon>Rhizopodaceae</taxon>
        <taxon>Rhizopus</taxon>
    </lineage>
</organism>
<keyword evidence="2 4" id="KW-0863">Zinc-finger</keyword>
<name>A0A367JQ77_RHIAZ</name>
<dbReference type="InterPro" id="IPR001965">
    <property type="entry name" value="Znf_PHD"/>
</dbReference>
<dbReference type="AlphaFoldDB" id="A0A367JQ77"/>
<reference evidence="7 8" key="1">
    <citation type="journal article" date="2018" name="G3 (Bethesda)">
        <title>Phylogenetic and Phylogenomic Definition of Rhizopus Species.</title>
        <authorList>
            <person name="Gryganskyi A.P."/>
            <person name="Golan J."/>
            <person name="Dolatabadi S."/>
            <person name="Mondo S."/>
            <person name="Robb S."/>
            <person name="Idnurm A."/>
            <person name="Muszewska A."/>
            <person name="Steczkiewicz K."/>
            <person name="Masonjones S."/>
            <person name="Liao H.L."/>
            <person name="Gajdeczka M.T."/>
            <person name="Anike F."/>
            <person name="Vuek A."/>
            <person name="Anishchenko I.M."/>
            <person name="Voigt K."/>
            <person name="de Hoog G.S."/>
            <person name="Smith M.E."/>
            <person name="Heitman J."/>
            <person name="Vilgalys R."/>
            <person name="Stajich J.E."/>
        </authorList>
    </citation>
    <scope>NUCLEOTIDE SEQUENCE [LARGE SCALE GENOMIC DNA]</scope>
    <source>
        <strain evidence="7 8">CBS 357.93</strain>
    </source>
</reference>
<keyword evidence="3" id="KW-0862">Zinc</keyword>
<evidence type="ECO:0000256" key="5">
    <source>
        <dbReference type="SAM" id="MobiDB-lite"/>
    </source>
</evidence>
<dbReference type="InterPro" id="IPR019786">
    <property type="entry name" value="Zinc_finger_PHD-type_CS"/>
</dbReference>
<dbReference type="EMBL" id="PJQL01000911">
    <property type="protein sequence ID" value="RCH91851.1"/>
    <property type="molecule type" value="Genomic_DNA"/>
</dbReference>
<dbReference type="Proteomes" id="UP000252139">
    <property type="component" value="Unassembled WGS sequence"/>
</dbReference>
<dbReference type="SMART" id="SM00249">
    <property type="entry name" value="PHD"/>
    <property type="match status" value="1"/>
</dbReference>
<feature type="domain" description="PHD-type" evidence="6">
    <location>
        <begin position="213"/>
        <end position="262"/>
    </location>
</feature>
<dbReference type="Gene3D" id="3.30.40.10">
    <property type="entry name" value="Zinc/RING finger domain, C3HC4 (zinc finger)"/>
    <property type="match status" value="1"/>
</dbReference>
<feature type="region of interest" description="Disordered" evidence="5">
    <location>
        <begin position="153"/>
        <end position="190"/>
    </location>
</feature>
<evidence type="ECO:0000256" key="3">
    <source>
        <dbReference type="ARBA" id="ARBA00022833"/>
    </source>
</evidence>
<comment type="caution">
    <text evidence="7">The sequence shown here is derived from an EMBL/GenBank/DDBJ whole genome shotgun (WGS) entry which is preliminary data.</text>
</comment>
<dbReference type="InterPro" id="IPR019787">
    <property type="entry name" value="Znf_PHD-finger"/>
</dbReference>
<evidence type="ECO:0000313" key="8">
    <source>
        <dbReference type="Proteomes" id="UP000252139"/>
    </source>
</evidence>
<protein>
    <submittedName>
        <fullName evidence="7">PHD finger protein 20</fullName>
    </submittedName>
</protein>
<dbReference type="InterPro" id="IPR013083">
    <property type="entry name" value="Znf_RING/FYVE/PHD"/>
</dbReference>
<dbReference type="GO" id="GO:0008270">
    <property type="term" value="F:zinc ion binding"/>
    <property type="evidence" value="ECO:0007669"/>
    <property type="project" value="UniProtKB-KW"/>
</dbReference>
<evidence type="ECO:0000259" key="6">
    <source>
        <dbReference type="PROSITE" id="PS50016"/>
    </source>
</evidence>
<proteinExistence type="predicted"/>
<dbReference type="SUPFAM" id="SSF57903">
    <property type="entry name" value="FYVE/PHD zinc finger"/>
    <property type="match status" value="1"/>
</dbReference>
<dbReference type="STRING" id="86630.A0A367JQ77"/>
<accession>A0A367JQ77</accession>
<sequence length="476" mass="54286">MYPSKKHLDLKKITKSNNNARSEIFAISLHKQKSIEKKRIQLVNDTQSIAKQLVHSLSAAAKRLDIHSRQNASIVSNPDWPINKKPQLQNLELLKQYLTFISHEAKTQVDKENQSIQITLDEPVDNPTDPAHHAARLGASAIEKMVHNDMLNKQLNDNNNNNNNSTDALPNLVNRPIDRRRPGRPPKPKVFFDEQIIPTISRRKQSRQKKEDIIQCICDTPTDEFGAMVQCDDCLSWLHVDCLDLTKQDLEQSYRCPPCCVSLGSNNQLPKSMAWRYEAQMKSQRLAAINEISDDEDDVDDDDMDDDTNAMECDVVEQPLHVDNLKLPEPIRIDTNYCKDIRSRSTTPEDWPDVSSESHYSISSANTSEVSTPSEHTLCDPFEYQQIMSQSNLIIDIENFELLSRLAYLQKLKDDLFSPNATDVFLCEDNNSKHFISQPDISSQSTAHHESLPSTICSQELSEFSFDNGPFWQPLN</sequence>
<dbReference type="PROSITE" id="PS01359">
    <property type="entry name" value="ZF_PHD_1"/>
    <property type="match status" value="1"/>
</dbReference>
<evidence type="ECO:0000256" key="1">
    <source>
        <dbReference type="ARBA" id="ARBA00022723"/>
    </source>
</evidence>
<evidence type="ECO:0000256" key="2">
    <source>
        <dbReference type="ARBA" id="ARBA00022771"/>
    </source>
</evidence>